<reference evidence="1" key="1">
    <citation type="submission" date="2021-01" db="EMBL/GenBank/DDBJ databases">
        <authorList>
            <consortium name="Genoscope - CEA"/>
            <person name="William W."/>
        </authorList>
    </citation>
    <scope>NUCLEOTIDE SEQUENCE</scope>
</reference>
<proteinExistence type="predicted"/>
<name>A0A8S1UA95_PAROT</name>
<accession>A0A8S1UA95</accession>
<comment type="caution">
    <text evidence="1">The sequence shown here is derived from an EMBL/GenBank/DDBJ whole genome shotgun (WGS) entry which is preliminary data.</text>
</comment>
<keyword evidence="2" id="KW-1185">Reference proteome</keyword>
<evidence type="ECO:0000313" key="2">
    <source>
        <dbReference type="Proteomes" id="UP000683925"/>
    </source>
</evidence>
<gene>
    <name evidence="1" type="ORF">POCTA_138.1.T0410068</name>
</gene>
<evidence type="ECO:0000313" key="1">
    <source>
        <dbReference type="EMBL" id="CAD8162091.1"/>
    </source>
</evidence>
<sequence>MVIEYCIPEHTYLLIKKSIIQINHKMKLYYQNIRSVNFNTFNCEQTLYLRKLLDNY</sequence>
<protein>
    <submittedName>
        <fullName evidence="1">Uncharacterized protein</fullName>
    </submittedName>
</protein>
<dbReference type="AlphaFoldDB" id="A0A8S1UA95"/>
<dbReference type="EMBL" id="CAJJDP010000041">
    <property type="protein sequence ID" value="CAD8162091.1"/>
    <property type="molecule type" value="Genomic_DNA"/>
</dbReference>
<organism evidence="1 2">
    <name type="scientific">Paramecium octaurelia</name>
    <dbReference type="NCBI Taxonomy" id="43137"/>
    <lineage>
        <taxon>Eukaryota</taxon>
        <taxon>Sar</taxon>
        <taxon>Alveolata</taxon>
        <taxon>Ciliophora</taxon>
        <taxon>Intramacronucleata</taxon>
        <taxon>Oligohymenophorea</taxon>
        <taxon>Peniculida</taxon>
        <taxon>Parameciidae</taxon>
        <taxon>Paramecium</taxon>
    </lineage>
</organism>
<dbReference type="Proteomes" id="UP000683925">
    <property type="component" value="Unassembled WGS sequence"/>
</dbReference>